<sequence>MFIHFSDTAATCSPKGSVVFVAMVDATEVNCEVSPEALADHFGAKRMDPPCLLAAFEAHRREILATAAAMLPHRLSGRRCLLFSRDFSSTLTPGPHVMLEARSPSHPGPVSLPCEPASPRANARSRASP</sequence>
<evidence type="ECO:0000313" key="3">
    <source>
        <dbReference type="Proteomes" id="UP000245712"/>
    </source>
</evidence>
<reference evidence="2 3" key="1">
    <citation type="submission" date="2018-05" db="EMBL/GenBank/DDBJ databases">
        <title>Genomic Encyclopedia of Type Strains, Phase IV (KMG-V): Genome sequencing to study the core and pangenomes of soil and plant-associated prokaryotes.</title>
        <authorList>
            <person name="Whitman W."/>
        </authorList>
    </citation>
    <scope>NUCLEOTIDE SEQUENCE [LARGE SCALE GENOMIC DNA]</scope>
    <source>
        <strain evidence="2 3">SCZa-39</strain>
    </source>
</reference>
<accession>A0ABX5KIU5</accession>
<dbReference type="Pfam" id="PF07369">
    <property type="entry name" value="DUF1488"/>
    <property type="match status" value="1"/>
</dbReference>
<dbReference type="Proteomes" id="UP000245712">
    <property type="component" value="Unassembled WGS sequence"/>
</dbReference>
<dbReference type="Gene3D" id="3.30.160.140">
    <property type="entry name" value="Shew3726-like"/>
    <property type="match status" value="1"/>
</dbReference>
<name>A0ABX5KIU5_9BURK</name>
<dbReference type="SUPFAM" id="SSF160272">
    <property type="entry name" value="Shew3726-like"/>
    <property type="match status" value="1"/>
</dbReference>
<feature type="region of interest" description="Disordered" evidence="1">
    <location>
        <begin position="98"/>
        <end position="129"/>
    </location>
</feature>
<organism evidence="2 3">
    <name type="scientific">Paraburkholderia unamae</name>
    <dbReference type="NCBI Taxonomy" id="219649"/>
    <lineage>
        <taxon>Bacteria</taxon>
        <taxon>Pseudomonadati</taxon>
        <taxon>Pseudomonadota</taxon>
        <taxon>Betaproteobacteria</taxon>
        <taxon>Burkholderiales</taxon>
        <taxon>Burkholderiaceae</taxon>
        <taxon>Paraburkholderia</taxon>
    </lineage>
</organism>
<protein>
    <submittedName>
        <fullName evidence="2">Uncharacterized protein DUF1488</fullName>
    </submittedName>
</protein>
<dbReference type="RefSeq" id="WP_116613492.1">
    <property type="nucleotide sequence ID" value="NZ_QEOB01000018.1"/>
</dbReference>
<proteinExistence type="predicted"/>
<dbReference type="InterPro" id="IPR009962">
    <property type="entry name" value="DUF1488"/>
</dbReference>
<evidence type="ECO:0000313" key="2">
    <source>
        <dbReference type="EMBL" id="PVX75098.1"/>
    </source>
</evidence>
<dbReference type="EMBL" id="QEOB01000018">
    <property type="protein sequence ID" value="PVX75098.1"/>
    <property type="molecule type" value="Genomic_DNA"/>
</dbReference>
<keyword evidence="3" id="KW-1185">Reference proteome</keyword>
<comment type="caution">
    <text evidence="2">The sequence shown here is derived from an EMBL/GenBank/DDBJ whole genome shotgun (WGS) entry which is preliminary data.</text>
</comment>
<gene>
    <name evidence="2" type="ORF">C7402_11830</name>
</gene>
<feature type="compositionally biased region" description="Low complexity" evidence="1">
    <location>
        <begin position="117"/>
        <end position="129"/>
    </location>
</feature>
<dbReference type="InterPro" id="IPR036692">
    <property type="entry name" value="Shew3726-like_sf"/>
</dbReference>
<evidence type="ECO:0000256" key="1">
    <source>
        <dbReference type="SAM" id="MobiDB-lite"/>
    </source>
</evidence>